<protein>
    <recommendedName>
        <fullName evidence="2">protein-tyrosine-phosphatase</fullName>
        <ecNumber evidence="2">3.1.3.48</ecNumber>
    </recommendedName>
</protein>
<dbReference type="InterPro" id="IPR050438">
    <property type="entry name" value="LMW_PTPase"/>
</dbReference>
<evidence type="ECO:0000259" key="5">
    <source>
        <dbReference type="SMART" id="SM00226"/>
    </source>
</evidence>
<dbReference type="RefSeq" id="WP_026353399.1">
    <property type="nucleotide sequence ID" value="NZ_CP091512.1"/>
</dbReference>
<dbReference type="PANTHER" id="PTHR11717">
    <property type="entry name" value="LOW MOLECULAR WEIGHT PROTEIN TYROSINE PHOSPHATASE"/>
    <property type="match status" value="1"/>
</dbReference>
<dbReference type="PRINTS" id="PR00719">
    <property type="entry name" value="LMWPTPASE"/>
</dbReference>
<evidence type="ECO:0000313" key="6">
    <source>
        <dbReference type="EMBL" id="UOO91835.1"/>
    </source>
</evidence>
<dbReference type="EMBL" id="CP091512">
    <property type="protein sequence ID" value="UOO91835.1"/>
    <property type="molecule type" value="Genomic_DNA"/>
</dbReference>
<reference evidence="6" key="2">
    <citation type="journal article" date="2022" name="Res Sq">
        <title>Evolution of multicellular longitudinally dividing oral cavity symbionts (Neisseriaceae).</title>
        <authorList>
            <person name="Nyongesa S."/>
            <person name="Weber P."/>
            <person name="Bernet E."/>
            <person name="Pullido F."/>
            <person name="Nieckarz M."/>
            <person name="Delaby M."/>
            <person name="Nieves C."/>
            <person name="Viehboeck T."/>
            <person name="Krause N."/>
            <person name="Rivera-Millot A."/>
            <person name="Nakamura A."/>
            <person name="Vischer N."/>
            <person name="VanNieuwenhze M."/>
            <person name="Brun Y."/>
            <person name="Cava F."/>
            <person name="Bulgheresi S."/>
            <person name="Veyrier F."/>
        </authorList>
    </citation>
    <scope>NUCLEOTIDE SEQUENCE</scope>
    <source>
        <strain evidence="6">SAG 1488-6</strain>
    </source>
</reference>
<dbReference type="InterPro" id="IPR017867">
    <property type="entry name" value="Tyr_phospatase_low_mol_wt"/>
</dbReference>
<dbReference type="CDD" id="cd16343">
    <property type="entry name" value="LMWPTP"/>
    <property type="match status" value="1"/>
</dbReference>
<evidence type="ECO:0000256" key="4">
    <source>
        <dbReference type="ARBA" id="ARBA00022912"/>
    </source>
</evidence>
<dbReference type="EC" id="3.1.3.48" evidence="2"/>
<accession>A0ABY4E8U8</accession>
<organism evidence="6 7">
    <name type="scientific">Vitreoscilla stercoraria</name>
    <dbReference type="NCBI Taxonomy" id="61"/>
    <lineage>
        <taxon>Bacteria</taxon>
        <taxon>Pseudomonadati</taxon>
        <taxon>Pseudomonadota</taxon>
        <taxon>Betaproteobacteria</taxon>
        <taxon>Neisseriales</taxon>
        <taxon>Neisseriaceae</taxon>
        <taxon>Vitreoscilla</taxon>
    </lineage>
</organism>
<name>A0ABY4E8U8_VITST</name>
<dbReference type="InterPro" id="IPR036196">
    <property type="entry name" value="Ptyr_pPase_sf"/>
</dbReference>
<dbReference type="InterPro" id="IPR023485">
    <property type="entry name" value="Ptyr_pPase"/>
</dbReference>
<keyword evidence="4" id="KW-0904">Protein phosphatase</keyword>
<dbReference type="Pfam" id="PF01451">
    <property type="entry name" value="LMWPc"/>
    <property type="match status" value="1"/>
</dbReference>
<dbReference type="SUPFAM" id="SSF52788">
    <property type="entry name" value="Phosphotyrosine protein phosphatases I"/>
    <property type="match status" value="1"/>
</dbReference>
<evidence type="ECO:0000256" key="2">
    <source>
        <dbReference type="ARBA" id="ARBA00013064"/>
    </source>
</evidence>
<gene>
    <name evidence="6" type="ORF">LVJ81_09350</name>
</gene>
<dbReference type="Proteomes" id="UP000832034">
    <property type="component" value="Chromosome"/>
</dbReference>
<dbReference type="PANTHER" id="PTHR11717:SF7">
    <property type="entry name" value="LOW MOLECULAR WEIGHT PHOSPHOTYROSINE PROTEIN PHOSPHATASE"/>
    <property type="match status" value="1"/>
</dbReference>
<evidence type="ECO:0000313" key="7">
    <source>
        <dbReference type="Proteomes" id="UP000832034"/>
    </source>
</evidence>
<keyword evidence="3" id="KW-0378">Hydrolase</keyword>
<keyword evidence="7" id="KW-1185">Reference proteome</keyword>
<reference evidence="6" key="1">
    <citation type="submission" date="2021-12" db="EMBL/GenBank/DDBJ databases">
        <authorList>
            <person name="Veyrier F.J."/>
        </authorList>
    </citation>
    <scope>NUCLEOTIDE SEQUENCE</scope>
    <source>
        <strain evidence="6">SAG 1488-6</strain>
    </source>
</reference>
<evidence type="ECO:0000256" key="3">
    <source>
        <dbReference type="ARBA" id="ARBA00022801"/>
    </source>
</evidence>
<dbReference type="SMART" id="SM00226">
    <property type="entry name" value="LMWPc"/>
    <property type="match status" value="1"/>
</dbReference>
<feature type="domain" description="Phosphotyrosine protein phosphatase I" evidence="5">
    <location>
        <begin position="2"/>
        <end position="149"/>
    </location>
</feature>
<proteinExistence type="inferred from homology"/>
<dbReference type="Gene3D" id="3.40.50.2300">
    <property type="match status" value="1"/>
</dbReference>
<evidence type="ECO:0000256" key="1">
    <source>
        <dbReference type="ARBA" id="ARBA00011063"/>
    </source>
</evidence>
<sequence>MTHILFVCLGNICRSPMAEFIMKQWLTEQGQSHLFHIDSAGTSGWHNGEDMHCGTADILDGLNIDSRGFVSSQVRPQDAEKYDYIVAMDANNLQTLQQLLTKDAQHMFVITDLLPELNYPQGVPDPWHTGDFEETKRLLQASCKPLLAHITAQSV</sequence>
<comment type="similarity">
    <text evidence="1">Belongs to the low molecular weight phosphotyrosine protein phosphatase family.</text>
</comment>